<dbReference type="EMBL" id="RJPT01000001">
    <property type="protein sequence ID" value="RSJ84043.1"/>
    <property type="molecule type" value="Genomic_DNA"/>
</dbReference>
<reference evidence="1 2" key="1">
    <citation type="submission" date="2018-11" db="EMBL/GenBank/DDBJ databases">
        <title>Species Designations Belie Phenotypic and Genotypic Heterogeneity in Oral Streptococci.</title>
        <authorList>
            <person name="Velsko I."/>
        </authorList>
    </citation>
    <scope>NUCLEOTIDE SEQUENCE [LARGE SCALE GENOMIC DNA]</scope>
    <source>
        <strain evidence="1 2">BCC41</strain>
    </source>
</reference>
<dbReference type="AlphaFoldDB" id="A0A3R9KPD4"/>
<protein>
    <submittedName>
        <fullName evidence="1">Uncharacterized protein</fullName>
    </submittedName>
</protein>
<proteinExistence type="predicted"/>
<name>A0A3R9KPD4_STRCR</name>
<comment type="caution">
    <text evidence="1">The sequence shown here is derived from an EMBL/GenBank/DDBJ whole genome shotgun (WGS) entry which is preliminary data.</text>
</comment>
<dbReference type="Proteomes" id="UP000272635">
    <property type="component" value="Unassembled WGS sequence"/>
</dbReference>
<gene>
    <name evidence="1" type="ORF">D8791_02505</name>
</gene>
<evidence type="ECO:0000313" key="2">
    <source>
        <dbReference type="Proteomes" id="UP000272635"/>
    </source>
</evidence>
<accession>A0A3R9KPD4</accession>
<organism evidence="1 2">
    <name type="scientific">Streptococcus cristatus</name>
    <dbReference type="NCBI Taxonomy" id="45634"/>
    <lineage>
        <taxon>Bacteria</taxon>
        <taxon>Bacillati</taxon>
        <taxon>Bacillota</taxon>
        <taxon>Bacilli</taxon>
        <taxon>Lactobacillales</taxon>
        <taxon>Streptococcaceae</taxon>
        <taxon>Streptococcus</taxon>
    </lineage>
</organism>
<evidence type="ECO:0000313" key="1">
    <source>
        <dbReference type="EMBL" id="RSJ84043.1"/>
    </source>
</evidence>
<sequence length="32" mass="3688">MKQLAVEAVGHLYFFISQKPLESFLRASYKEG</sequence>